<comment type="similarity">
    <text evidence="2">Belongs to the TBP family.</text>
</comment>
<feature type="compositionally biased region" description="Acidic residues" evidence="9">
    <location>
        <begin position="770"/>
        <end position="787"/>
    </location>
</feature>
<evidence type="ECO:0000256" key="5">
    <source>
        <dbReference type="ARBA" id="ARBA00023163"/>
    </source>
</evidence>
<feature type="compositionally biased region" description="Basic residues" evidence="9">
    <location>
        <begin position="345"/>
        <end position="354"/>
    </location>
</feature>
<dbReference type="SUPFAM" id="SSF55945">
    <property type="entry name" value="TATA-box binding protein-like"/>
    <property type="match status" value="2"/>
</dbReference>
<dbReference type="CDD" id="cd04517">
    <property type="entry name" value="TLF"/>
    <property type="match status" value="1"/>
</dbReference>
<feature type="region of interest" description="Disordered" evidence="9">
    <location>
        <begin position="1261"/>
        <end position="1290"/>
    </location>
</feature>
<keyword evidence="6" id="KW-0539">Nucleus</keyword>
<evidence type="ECO:0000256" key="6">
    <source>
        <dbReference type="ARBA" id="ARBA00023242"/>
    </source>
</evidence>
<organism evidence="10 11">
    <name type="scientific">Drosophila rhopaloa</name>
    <name type="common">Fruit fly</name>
    <dbReference type="NCBI Taxonomy" id="1041015"/>
    <lineage>
        <taxon>Eukaryota</taxon>
        <taxon>Metazoa</taxon>
        <taxon>Ecdysozoa</taxon>
        <taxon>Arthropoda</taxon>
        <taxon>Hexapoda</taxon>
        <taxon>Insecta</taxon>
        <taxon>Pterygota</taxon>
        <taxon>Neoptera</taxon>
        <taxon>Endopterygota</taxon>
        <taxon>Diptera</taxon>
        <taxon>Brachycera</taxon>
        <taxon>Muscomorpha</taxon>
        <taxon>Ephydroidea</taxon>
        <taxon>Drosophilidae</taxon>
        <taxon>Drosophila</taxon>
        <taxon>Sophophora</taxon>
    </lineage>
</organism>
<comment type="subcellular location">
    <subcellularLocation>
        <location evidence="1">Nucleus</location>
    </subcellularLocation>
</comment>
<sequence length="1750" mass="192271">MVKIREDEARIPTMGSFSSNTKNVQKALLLKEVNQEPSLEKEAGAEAQENVAEPTPGKQDPGGSGTEPDKENQSPNPKRSASKDFESKIKYSEPEKEQGKGYYVLHPNQHDNIRQKSLLKSDQESGSAAKQSTSEDSDRGSSSSDSEGKEGNGNKTVSRSNQQDGNIRQGLSLKRTRVKGSLANQSSSEDSNRKSSYSQSEEEGGYNIRQGSLKKKRARRSALSSSEDSNRESSKSESEEEGGNENCNAGTVAEPSSSDLEKGEQDDNIRPEDSDCKAPSSDSEKEAENGNITVSRPNQQDENIRQGSLLKRKRVANESPSKDSNRETSNSESKEGDTIRLGPFLKRKRVRKSVPKQSLSKDSNRESSNSESEEEGGNENRTSSENSPASGSVAQRSTLVVSGRGLTSSESEEGETRNLYVLRRYYQDEQSTFEDLGSYPGSDEELSNEDWTASNQESYYIRRVAQLPTFVDSDRELSSSGTEEEEIQNLNVSQSNQEDEVKESVAEKTSSEDSDVESLYPGSEEEDDSIRVRGSLAENSDIESLASDTEEEDDTTLQRTILQRDGTKESETECKDSTSEDEQQLQDSSSLGPNASDLDPLDIHQLQDLLNSSFDESAEVTSDQEDDNKSKEEVSETDQEDTESEGDRRRDTDISSDSAPEDFREYFNFEEPHEEEREYPEGGEGYEGQGSASDEDGQEQGLSSPGKNSNDSYGSDNQQLQPLVNSNSGPNFDESDSEEEEEIAGHRKVSTPDQEDDTKSEEASVKAQESETEQEDTESEDSEEEQCDTSGDRRQDTDTNSDSDPENFREDFNCEESHENGEGYESQEPDSDENGQEQDSSSSGPNSNNSDRLDDNKSKVEVSESEEEDTESEDSEEEQGDTSGNSRRDTDTNSDSDSDPGDNRQSFNSEKSREKEHQYPKGGKGYKSQGQTFGENGKAGNRASYERVCSFTTPPKLNQALLEDHSRVKIEDIDRNLDSFIQIKRKRNPNWEKETIIKTRRVDKIFRELLKVTTVEGDTLSDFSAYGSEKSLEQVTYSLEKANKIFQLLKREQIQVTNWIERELNDLEFDIKLWLQRQEIQIKLTQQEYPNTLLQRQCGLMQNEMVSIPVANLNGGLKAASSGSGVGVVAAGGVVSSAVLANAPRVYLTPSSTFMANRQASAGVASTGKISGSIVGGSSGTSAATGTVRYFSQFSKVQTAGGPSLQRKLANGDTIVLANGNKSLFFTSSDKGAVSSIATNGNCSLQAKTELLEEEDMQPGTVIEEEEDEEDSSLTAKPLGGSSGPQDQPLALTTAANEGNASEDEPELDIVINNVVCSFSVGCHLKLREIALQGSNVEYRRENGMVTMKLRHPYTTASIWSSGRITCTGATSEAMAKVAARRYARCLGKLGFPTRFLNFRIVNVLGTCSMPWAIKIVNFSERHRENASYEPELHPGVTYKMRDPDPKATLKIFSTGSVTVTAASVSHVESAIQHIYPLVFEFRKQRSPEELQHLRQKQRQQSGVDPNELESQVVSQNKVAAQDNIFVNTTAAHTKPPGDNTPATSGIMSSTIDSMQRLKQMESYNQMAQRTTEERRHIPFQGDKVGSASTSAAAAAAASSGDNICANARRRATECWATKLQNKRPRYNDPGTPGAAPSSSSAAASSASASASSNVFSPSLGSQASFLRNPLKTAALANARMRGAKVPTSMVLKPGTRIGPTSGFLHQQHLQHQQQQQQQQKMRQTSFSPSDFQVDDLIEEEESNEMDLQY</sequence>
<feature type="compositionally biased region" description="Polar residues" evidence="9">
    <location>
        <begin position="388"/>
        <end position="400"/>
    </location>
</feature>
<evidence type="ECO:0000256" key="2">
    <source>
        <dbReference type="ARBA" id="ARBA00005560"/>
    </source>
</evidence>
<feature type="compositionally biased region" description="Acidic residues" evidence="9">
    <location>
        <begin position="1733"/>
        <end position="1750"/>
    </location>
</feature>
<feature type="region of interest" description="Disordered" evidence="9">
    <location>
        <begin position="35"/>
        <end position="419"/>
    </location>
</feature>
<proteinExistence type="inferred from homology"/>
<dbReference type="RefSeq" id="XP_044317239.1">
    <property type="nucleotide sequence ID" value="XM_044461304.1"/>
</dbReference>
<keyword evidence="11" id="KW-1185">Reference proteome</keyword>
<dbReference type="RefSeq" id="XP_044317238.1">
    <property type="nucleotide sequence ID" value="XM_044461303.1"/>
</dbReference>
<feature type="compositionally biased region" description="Basic and acidic residues" evidence="9">
    <location>
        <begin position="228"/>
        <end position="237"/>
    </location>
</feature>
<feature type="compositionally biased region" description="Basic and acidic residues" evidence="9">
    <location>
        <begin position="565"/>
        <end position="578"/>
    </location>
</feature>
<feature type="compositionally biased region" description="Polar residues" evidence="9">
    <location>
        <begin position="1499"/>
        <end position="1512"/>
    </location>
</feature>
<feature type="compositionally biased region" description="Basic and acidic residues" evidence="9">
    <location>
        <begin position="259"/>
        <end position="288"/>
    </location>
</feature>
<feature type="compositionally biased region" description="Low complexity" evidence="9">
    <location>
        <begin position="1705"/>
        <end position="1720"/>
    </location>
</feature>
<feature type="compositionally biased region" description="Basic and acidic residues" evidence="9">
    <location>
        <begin position="1"/>
        <end position="10"/>
    </location>
</feature>
<dbReference type="InterPro" id="IPR012295">
    <property type="entry name" value="TBP_dom_sf"/>
</dbReference>
<dbReference type="PANTHER" id="PTHR10126">
    <property type="entry name" value="TATA-BOX BINDING PROTEIN"/>
    <property type="match status" value="1"/>
</dbReference>
<feature type="compositionally biased region" description="Acidic residues" evidence="9">
    <location>
        <begin position="1261"/>
        <end position="1272"/>
    </location>
</feature>
<dbReference type="RefSeq" id="XP_044317240.1">
    <property type="nucleotide sequence ID" value="XM_044461305.1"/>
</dbReference>
<accession>A0ABM5HMS5</accession>
<reference evidence="11" key="1">
    <citation type="journal article" date="2021" name="Elife">
        <title>Highly contiguous assemblies of 101 drosophilid genomes.</title>
        <authorList>
            <person name="Kim B.Y."/>
            <person name="Wang J.R."/>
            <person name="Miller D.E."/>
            <person name="Barmina O."/>
            <person name="Delaney E."/>
            <person name="Thompson A."/>
            <person name="Comeault A.A."/>
            <person name="Peede D."/>
            <person name="D'Agostino E.R."/>
            <person name="Pelaez J."/>
            <person name="Aguilar J.M."/>
            <person name="Haji D."/>
            <person name="Matsunaga T."/>
            <person name="Armstrong E.E."/>
            <person name="Zych M."/>
            <person name="Ogawa Y."/>
            <person name="Stamenkovic-Radak M."/>
            <person name="Jelic M."/>
            <person name="Veselinovic M.S."/>
            <person name="Tanaskovic M."/>
            <person name="Eric P."/>
            <person name="Gao J.J."/>
            <person name="Katoh T.K."/>
            <person name="Toda M.J."/>
            <person name="Watabe H."/>
            <person name="Watada M."/>
            <person name="Davis J.S."/>
            <person name="Moyle L.C."/>
            <person name="Manoli G."/>
            <person name="Bertolini E."/>
            <person name="Kostal V."/>
            <person name="Hawley R.S."/>
            <person name="Takahashi A."/>
            <person name="Jones C.D."/>
            <person name="Price D.K."/>
            <person name="Whiteman N."/>
            <person name="Kopp A."/>
            <person name="Matute D.R."/>
            <person name="Petrov D.A."/>
        </authorList>
    </citation>
    <scope>NUCLEOTIDE SEQUENCE [LARGE SCALE GENOMIC DNA]</scope>
</reference>
<dbReference type="RefSeq" id="XP_016982643.2">
    <property type="nucleotide sequence ID" value="XM_017127154.2"/>
</dbReference>
<feature type="region of interest" description="Disordered" evidence="9">
    <location>
        <begin position="1491"/>
        <end position="1512"/>
    </location>
</feature>
<feature type="region of interest" description="Disordered" evidence="9">
    <location>
        <begin position="473"/>
        <end position="941"/>
    </location>
</feature>
<protein>
    <recommendedName>
        <fullName evidence="7">TATA box-binding protein-like 1</fullName>
    </recommendedName>
    <alternativeName>
        <fullName evidence="8">TBP-like factor</fullName>
    </alternativeName>
</protein>
<evidence type="ECO:0000256" key="7">
    <source>
        <dbReference type="ARBA" id="ARBA00023474"/>
    </source>
</evidence>
<dbReference type="PRINTS" id="PR00686">
    <property type="entry name" value="TIFACTORIID"/>
</dbReference>
<evidence type="ECO:0000313" key="11">
    <source>
        <dbReference type="Proteomes" id="UP001652680"/>
    </source>
</evidence>
<feature type="compositionally biased region" description="Acidic residues" evidence="9">
    <location>
        <begin position="635"/>
        <end position="644"/>
    </location>
</feature>
<feature type="compositionally biased region" description="Basic and acidic residues" evidence="9">
    <location>
        <begin position="910"/>
        <end position="919"/>
    </location>
</feature>
<dbReference type="Proteomes" id="UP001652680">
    <property type="component" value="Unassembled WGS sequence"/>
</dbReference>
<dbReference type="Gene3D" id="3.30.310.10">
    <property type="entry name" value="TATA-Binding Protein"/>
    <property type="match status" value="2"/>
</dbReference>
<dbReference type="GeneID" id="108047098"/>
<feature type="compositionally biased region" description="Basic and acidic residues" evidence="9">
    <location>
        <begin position="108"/>
        <end position="123"/>
    </location>
</feature>
<feature type="compositionally biased region" description="Acidic residues" evidence="9">
    <location>
        <begin position="616"/>
        <end position="626"/>
    </location>
</feature>
<feature type="compositionally biased region" description="Acidic residues" evidence="9">
    <location>
        <begin position="825"/>
        <end position="836"/>
    </location>
</feature>
<feature type="compositionally biased region" description="Basic and acidic residues" evidence="9">
    <location>
        <begin position="851"/>
        <end position="862"/>
    </location>
</feature>
<feature type="compositionally biased region" description="Basic and acidic residues" evidence="9">
    <location>
        <begin position="502"/>
        <end position="511"/>
    </location>
</feature>
<feature type="region of interest" description="Disordered" evidence="9">
    <location>
        <begin position="1621"/>
        <end position="1642"/>
    </location>
</feature>
<keyword evidence="3" id="KW-0805">Transcription regulation</keyword>
<feature type="compositionally biased region" description="Basic and acidic residues" evidence="9">
    <location>
        <begin position="806"/>
        <end position="821"/>
    </location>
</feature>
<evidence type="ECO:0000256" key="3">
    <source>
        <dbReference type="ARBA" id="ARBA00023015"/>
    </source>
</evidence>
<evidence type="ECO:0000256" key="4">
    <source>
        <dbReference type="ARBA" id="ARBA00023125"/>
    </source>
</evidence>
<feature type="compositionally biased region" description="Acidic residues" evidence="9">
    <location>
        <begin position="863"/>
        <end position="880"/>
    </location>
</feature>
<dbReference type="EnsemblMetazoa" id="XM_017127154.2">
    <property type="protein sequence ID" value="XP_016982643.2"/>
    <property type="gene ID" value="LOC108047098"/>
</dbReference>
<reference evidence="10" key="2">
    <citation type="submission" date="2025-05" db="UniProtKB">
        <authorList>
            <consortium name="EnsemblMetazoa"/>
        </authorList>
    </citation>
    <scope>IDENTIFICATION</scope>
</reference>
<feature type="compositionally biased region" description="Polar residues" evidence="9">
    <location>
        <begin position="153"/>
        <end position="166"/>
    </location>
</feature>
<feature type="compositionally biased region" description="Polar residues" evidence="9">
    <location>
        <begin position="700"/>
        <end position="730"/>
    </location>
</feature>
<feature type="compositionally biased region" description="Basic and acidic residues" evidence="9">
    <location>
        <begin position="661"/>
        <end position="680"/>
    </location>
</feature>
<dbReference type="InterPro" id="IPR015445">
    <property type="entry name" value="TBP-like"/>
</dbReference>
<evidence type="ECO:0000313" key="10">
    <source>
        <dbReference type="EnsemblMetazoa" id="XP_016982643.2"/>
    </source>
</evidence>
<feature type="compositionally biased region" description="Basic and acidic residues" evidence="9">
    <location>
        <begin position="81"/>
        <end position="99"/>
    </location>
</feature>
<evidence type="ECO:0000256" key="9">
    <source>
        <dbReference type="SAM" id="MobiDB-lite"/>
    </source>
</evidence>
<feature type="region of interest" description="Disordered" evidence="9">
    <location>
        <begin position="433"/>
        <end position="455"/>
    </location>
</feature>
<dbReference type="Pfam" id="PF00352">
    <property type="entry name" value="TBP"/>
    <property type="match status" value="2"/>
</dbReference>
<keyword evidence="4" id="KW-0238">DNA-binding</keyword>
<evidence type="ECO:0000256" key="8">
    <source>
        <dbReference type="ARBA" id="ARBA00033173"/>
    </source>
</evidence>
<keyword evidence="5" id="KW-0804">Transcription</keyword>
<dbReference type="EnsemblMetazoa" id="XM_044461304.1">
    <property type="protein sequence ID" value="XP_044317239.1"/>
    <property type="gene ID" value="LOC108047098"/>
</dbReference>
<dbReference type="InterPro" id="IPR000814">
    <property type="entry name" value="TBP"/>
</dbReference>
<name>A0ABM5HMS5_DRORH</name>
<feature type="region of interest" description="Disordered" evidence="9">
    <location>
        <begin position="1"/>
        <end position="22"/>
    </location>
</feature>
<dbReference type="EnsemblMetazoa" id="XM_044461303.1">
    <property type="protein sequence ID" value="XP_044317238.1"/>
    <property type="gene ID" value="LOC108047098"/>
</dbReference>
<feature type="compositionally biased region" description="Low complexity" evidence="9">
    <location>
        <begin position="840"/>
        <end position="850"/>
    </location>
</feature>
<feature type="compositionally biased region" description="Polar residues" evidence="9">
    <location>
        <begin position="246"/>
        <end position="258"/>
    </location>
</feature>
<dbReference type="EnsemblMetazoa" id="XM_044461305.1">
    <property type="protein sequence ID" value="XP_044317240.1"/>
    <property type="gene ID" value="LOC108047098"/>
</dbReference>
<feature type="compositionally biased region" description="Acidic residues" evidence="9">
    <location>
        <begin position="733"/>
        <end position="742"/>
    </location>
</feature>
<feature type="region of interest" description="Disordered" evidence="9">
    <location>
        <begin position="1682"/>
        <end position="1750"/>
    </location>
</feature>
<feature type="compositionally biased region" description="Polar residues" evidence="9">
    <location>
        <begin position="1721"/>
        <end position="1731"/>
    </location>
</feature>
<evidence type="ECO:0000256" key="1">
    <source>
        <dbReference type="ARBA" id="ARBA00004123"/>
    </source>
</evidence>
<feature type="compositionally biased region" description="Polar residues" evidence="9">
    <location>
        <begin position="290"/>
        <end position="301"/>
    </location>
</feature>